<dbReference type="InterPro" id="IPR036188">
    <property type="entry name" value="FAD/NAD-bd_sf"/>
</dbReference>
<accession>A0ABX0G4R6</accession>
<keyword evidence="3" id="KW-1185">Reference proteome</keyword>
<dbReference type="PROSITE" id="PS51318">
    <property type="entry name" value="TAT"/>
    <property type="match status" value="1"/>
</dbReference>
<dbReference type="InterPro" id="IPR015904">
    <property type="entry name" value="Sulphide_quinone_reductase"/>
</dbReference>
<dbReference type="Gene3D" id="3.50.50.60">
    <property type="entry name" value="FAD/NAD(P)-binding domain"/>
    <property type="match status" value="2"/>
</dbReference>
<dbReference type="InterPro" id="IPR023753">
    <property type="entry name" value="FAD/NAD-binding_dom"/>
</dbReference>
<dbReference type="Pfam" id="PF07992">
    <property type="entry name" value="Pyr_redox_2"/>
    <property type="match status" value="1"/>
</dbReference>
<evidence type="ECO:0000259" key="1">
    <source>
        <dbReference type="Pfam" id="PF07992"/>
    </source>
</evidence>
<dbReference type="RefSeq" id="WP_166401985.1">
    <property type="nucleotide sequence ID" value="NZ_JAANHS010000002.1"/>
</dbReference>
<comment type="caution">
    <text evidence="2">The sequence shown here is derived from an EMBL/GenBank/DDBJ whole genome shotgun (WGS) entry which is preliminary data.</text>
</comment>
<reference evidence="2 3" key="1">
    <citation type="journal article" date="2022" name="Microorganisms">
        <title>Genome Sequence and Characterization of a Xanthorhodopsin-Containing, Aerobic Anoxygenic Phototrophic Rhodobacter Species, Isolated from Mesophilic Conditions at Yellowstone National Park.</title>
        <authorList>
            <person name="Kyndt J.A."/>
            <person name="Robertson S."/>
            <person name="Shoffstall I.B."/>
            <person name="Ramaley R.F."/>
            <person name="Meyer T.E."/>
        </authorList>
    </citation>
    <scope>NUCLEOTIDE SEQUENCE [LARGE SCALE GENOMIC DNA]</scope>
    <source>
        <strain evidence="2 3">M37P</strain>
    </source>
</reference>
<dbReference type="EMBL" id="JAANHS010000002">
    <property type="protein sequence ID" value="NHB75972.1"/>
    <property type="molecule type" value="Genomic_DNA"/>
</dbReference>
<evidence type="ECO:0000313" key="3">
    <source>
        <dbReference type="Proteomes" id="UP001515660"/>
    </source>
</evidence>
<dbReference type="InterPro" id="IPR006311">
    <property type="entry name" value="TAT_signal"/>
</dbReference>
<gene>
    <name evidence="2" type="ORF">G8O29_04340</name>
</gene>
<name>A0ABX0G4R6_9RHOB</name>
<dbReference type="PANTHER" id="PTHR10632:SF2">
    <property type="entry name" value="SULFIDE:QUINONE OXIDOREDUCTASE, MITOCHONDRIAL"/>
    <property type="match status" value="1"/>
</dbReference>
<sequence>MKGSSLFTTRRGFLGLAAIGAAAAAATGGGAAQAARLATKARIVIIGAGAAGTAIANRLVERLDGATITIVDPRAEHLYQPGLSLVAAGLKPASYTVSKTTDWLPRGVTLLPEAAAAIDPVAKTVATTGGSKLDYDFLVVAPGLVLDHDAIPGFSLDMVGQNGIGALYAGPDHAARTWQAARKFTEEGGVAVMTRPATEMKCAGAPLKHAFLVEDIASRTIGAGKFEMHYTAPQGALFGVPIVAEKVRMLMGQRGIRTHLQHRLVSIEPGQKRATFEKTEIDPATKAEIKSLVEMPYDYLHVIPPQRAPEVIRQSGLSWADKWTDQGWVECDQKTMRHLRYPEIFALGDVAGVPKGKTAASVKWQVPVVEDHLVAALQGKEGTEVYDGYTSCPLITRVGRAMLIEFDYNNNLVPSFPGVIAPLEELWISWLMKEVALKATYNAMLRGKA</sequence>
<feature type="domain" description="FAD/NAD(P)-binding" evidence="1">
    <location>
        <begin position="42"/>
        <end position="154"/>
    </location>
</feature>
<proteinExistence type="predicted"/>
<dbReference type="PANTHER" id="PTHR10632">
    <property type="entry name" value="SULFIDE:QUINONE OXIDOREDUCTASE"/>
    <property type="match status" value="1"/>
</dbReference>
<dbReference type="Proteomes" id="UP001515660">
    <property type="component" value="Unassembled WGS sequence"/>
</dbReference>
<evidence type="ECO:0000313" key="2">
    <source>
        <dbReference type="EMBL" id="NHB75972.1"/>
    </source>
</evidence>
<dbReference type="SUPFAM" id="SSF51905">
    <property type="entry name" value="FAD/NAD(P)-binding domain"/>
    <property type="match status" value="2"/>
</dbReference>
<organism evidence="2 3">
    <name type="scientific">Rhodobacter calidifons</name>
    <dbReference type="NCBI Taxonomy" id="2715277"/>
    <lineage>
        <taxon>Bacteria</taxon>
        <taxon>Pseudomonadati</taxon>
        <taxon>Pseudomonadota</taxon>
        <taxon>Alphaproteobacteria</taxon>
        <taxon>Rhodobacterales</taxon>
        <taxon>Rhodobacter group</taxon>
        <taxon>Rhodobacter</taxon>
    </lineage>
</organism>
<protein>
    <submittedName>
        <fullName evidence="2">NAD(P)/FAD-dependent oxidoreductase</fullName>
    </submittedName>
</protein>